<dbReference type="AlphaFoldDB" id="A0AAV8XJ70"/>
<dbReference type="SUPFAM" id="SSF53649">
    <property type="entry name" value="Alkaline phosphatase-like"/>
    <property type="match status" value="1"/>
</dbReference>
<reference evidence="1" key="1">
    <citation type="journal article" date="2023" name="Insect Mol. Biol.">
        <title>Genome sequencing provides insights into the evolution of gene families encoding plant cell wall-degrading enzymes in longhorned beetles.</title>
        <authorList>
            <person name="Shin N.R."/>
            <person name="Okamura Y."/>
            <person name="Kirsch R."/>
            <person name="Pauchet Y."/>
        </authorList>
    </citation>
    <scope>NUCLEOTIDE SEQUENCE</scope>
    <source>
        <strain evidence="1">RBIC_L_NR</strain>
    </source>
</reference>
<proteinExistence type="predicted"/>
<organism evidence="1 2">
    <name type="scientific">Rhamnusium bicolor</name>
    <dbReference type="NCBI Taxonomy" id="1586634"/>
    <lineage>
        <taxon>Eukaryota</taxon>
        <taxon>Metazoa</taxon>
        <taxon>Ecdysozoa</taxon>
        <taxon>Arthropoda</taxon>
        <taxon>Hexapoda</taxon>
        <taxon>Insecta</taxon>
        <taxon>Pterygota</taxon>
        <taxon>Neoptera</taxon>
        <taxon>Endopterygota</taxon>
        <taxon>Coleoptera</taxon>
        <taxon>Polyphaga</taxon>
        <taxon>Cucujiformia</taxon>
        <taxon>Chrysomeloidea</taxon>
        <taxon>Cerambycidae</taxon>
        <taxon>Lepturinae</taxon>
        <taxon>Rhagiini</taxon>
        <taxon>Rhamnusium</taxon>
    </lineage>
</organism>
<evidence type="ECO:0000313" key="2">
    <source>
        <dbReference type="Proteomes" id="UP001162156"/>
    </source>
</evidence>
<dbReference type="InterPro" id="IPR017850">
    <property type="entry name" value="Alkaline_phosphatase_core_sf"/>
</dbReference>
<dbReference type="EMBL" id="JANEYF010003170">
    <property type="protein sequence ID" value="KAJ8938628.1"/>
    <property type="molecule type" value="Genomic_DNA"/>
</dbReference>
<name>A0AAV8XJ70_9CUCU</name>
<dbReference type="Pfam" id="PF02995">
    <property type="entry name" value="DUF229"/>
    <property type="match status" value="1"/>
</dbReference>
<dbReference type="Gene3D" id="3.40.720.10">
    <property type="entry name" value="Alkaline Phosphatase, subunit A"/>
    <property type="match status" value="1"/>
</dbReference>
<sequence>MGDNTFPNLMAILTGFNQSYAYHICNPRVVGKLDNCPMIWYDYKKLGYITGYAEDEGSINTFNYRKKGFRTPPTDYYFRPYVLATEKLTKVNKDDMTYCTGPESSGERIMNVAKDFAITFKDYPNFGFFWMNSFSHNKLNSPTGMDNKIRGFLADLANSGVLESSIVIFLSDHGMRFGDIRLTETGWLEERLPFIYVSFPKWFKEKYSREFKNFQNNSHSLTSPYDLHMTLKHILVLSGHNYTITSSDACPKCKSLFEEIDLNRSCEEAGIEQHWCTCAGYTSTHLDKDIEHKVTSYILSQIHDIIRSKISDHRCAKYSVEKIISSSLSHKLLYKNDTYLLLKFETTPKAVYETTISYKGDINSQNYTISGDISRLDSYNDHSKCVSDAYLKKYCYCRSTGTRV</sequence>
<dbReference type="PANTHER" id="PTHR10974">
    <property type="entry name" value="FI08016P-RELATED"/>
    <property type="match status" value="1"/>
</dbReference>
<dbReference type="InterPro" id="IPR004245">
    <property type="entry name" value="DUF229"/>
</dbReference>
<dbReference type="PANTHER" id="PTHR10974:SF9">
    <property type="entry name" value="DUF229 DOMAIN CONTAINING PROTEIN-RELATED"/>
    <property type="match status" value="1"/>
</dbReference>
<protein>
    <recommendedName>
        <fullName evidence="3">DUF229 domain-containing protein</fullName>
    </recommendedName>
</protein>
<gene>
    <name evidence="1" type="ORF">NQ314_011408</name>
</gene>
<dbReference type="FunFam" id="3.40.720.10:FF:000017">
    <property type="entry name" value="Predicted protein"/>
    <property type="match status" value="1"/>
</dbReference>
<accession>A0AAV8XJ70</accession>
<keyword evidence="2" id="KW-1185">Reference proteome</keyword>
<evidence type="ECO:0008006" key="3">
    <source>
        <dbReference type="Google" id="ProtNLM"/>
    </source>
</evidence>
<dbReference type="CDD" id="cd16021">
    <property type="entry name" value="ALP_like"/>
    <property type="match status" value="1"/>
</dbReference>
<comment type="caution">
    <text evidence="1">The sequence shown here is derived from an EMBL/GenBank/DDBJ whole genome shotgun (WGS) entry which is preliminary data.</text>
</comment>
<evidence type="ECO:0000313" key="1">
    <source>
        <dbReference type="EMBL" id="KAJ8938628.1"/>
    </source>
</evidence>
<dbReference type="GO" id="GO:0005615">
    <property type="term" value="C:extracellular space"/>
    <property type="evidence" value="ECO:0007669"/>
    <property type="project" value="TreeGrafter"/>
</dbReference>
<dbReference type="Proteomes" id="UP001162156">
    <property type="component" value="Unassembled WGS sequence"/>
</dbReference>